<proteinExistence type="predicted"/>
<accession>A0A368R1Y5</accession>
<reference evidence="1" key="2">
    <citation type="submission" date="2015-07" db="EMBL/GenBank/DDBJ databases">
        <authorList>
            <person name="Noorani M."/>
        </authorList>
    </citation>
    <scope>NUCLEOTIDE SEQUENCE</scope>
    <source>
        <strain evidence="1">Yugu1</strain>
    </source>
</reference>
<protein>
    <submittedName>
        <fullName evidence="1">Uncharacterized protein</fullName>
    </submittedName>
</protein>
<reference evidence="1" key="1">
    <citation type="journal article" date="2012" name="Nat. Biotechnol.">
        <title>Reference genome sequence of the model plant Setaria.</title>
        <authorList>
            <person name="Bennetzen J.L."/>
            <person name="Schmutz J."/>
            <person name="Wang H."/>
            <person name="Percifield R."/>
            <person name="Hawkins J."/>
            <person name="Pontaroli A.C."/>
            <person name="Estep M."/>
            <person name="Feng L."/>
            <person name="Vaughn J.N."/>
            <person name="Grimwood J."/>
            <person name="Jenkins J."/>
            <person name="Barry K."/>
            <person name="Lindquist E."/>
            <person name="Hellsten U."/>
            <person name="Deshpande S."/>
            <person name="Wang X."/>
            <person name="Wu X."/>
            <person name="Mitros T."/>
            <person name="Triplett J."/>
            <person name="Yang X."/>
            <person name="Ye C.Y."/>
            <person name="Mauro-Herrera M."/>
            <person name="Wang L."/>
            <person name="Li P."/>
            <person name="Sharma M."/>
            <person name="Sharma R."/>
            <person name="Ronald P.C."/>
            <person name="Panaud O."/>
            <person name="Kellogg E.A."/>
            <person name="Brutnell T.P."/>
            <person name="Doust A.N."/>
            <person name="Tuskan G.A."/>
            <person name="Rokhsar D."/>
            <person name="Devos K.M."/>
        </authorList>
    </citation>
    <scope>NUCLEOTIDE SEQUENCE [LARGE SCALE GENOMIC DNA]</scope>
    <source>
        <strain evidence="1">Yugu1</strain>
    </source>
</reference>
<dbReference type="EMBL" id="CM003532">
    <property type="protein sequence ID" value="RCV24216.1"/>
    <property type="molecule type" value="Genomic_DNA"/>
</dbReference>
<name>A0A368R1Y5_SETIT</name>
<organism evidence="1">
    <name type="scientific">Setaria italica</name>
    <name type="common">Foxtail millet</name>
    <name type="synonym">Panicum italicum</name>
    <dbReference type="NCBI Taxonomy" id="4555"/>
    <lineage>
        <taxon>Eukaryota</taxon>
        <taxon>Viridiplantae</taxon>
        <taxon>Streptophyta</taxon>
        <taxon>Embryophyta</taxon>
        <taxon>Tracheophyta</taxon>
        <taxon>Spermatophyta</taxon>
        <taxon>Magnoliopsida</taxon>
        <taxon>Liliopsida</taxon>
        <taxon>Poales</taxon>
        <taxon>Poaceae</taxon>
        <taxon>PACMAD clade</taxon>
        <taxon>Panicoideae</taxon>
        <taxon>Panicodae</taxon>
        <taxon>Paniceae</taxon>
        <taxon>Cenchrinae</taxon>
        <taxon>Setaria</taxon>
    </lineage>
</organism>
<sequence length="118" mass="13362">MVVVYTSYVCLCRLGLGLETFPSFSGGCYVDGERVPVVVHWWEEYSDSIIYRRRLSALTGDVFTRILSLQGGFPWRLKASLAPMQACILVLPLWDCCLWDCVACWPELADNVTGVCFR</sequence>
<gene>
    <name evidence="1" type="ORF">SETIT_5G067200v2</name>
</gene>
<evidence type="ECO:0000313" key="1">
    <source>
        <dbReference type="EMBL" id="RCV24216.1"/>
    </source>
</evidence>
<dbReference type="AlphaFoldDB" id="A0A368R1Y5"/>